<proteinExistence type="predicted"/>
<dbReference type="InterPro" id="IPR036388">
    <property type="entry name" value="WH-like_DNA-bd_sf"/>
</dbReference>
<evidence type="ECO:0000259" key="4">
    <source>
        <dbReference type="PROSITE" id="PS50043"/>
    </source>
</evidence>
<evidence type="ECO:0000313" key="5">
    <source>
        <dbReference type="EMBL" id="KPQ27331.1"/>
    </source>
</evidence>
<organism evidence="5 6">
    <name type="scientific">Marinobacter excellens HL-55</name>
    <dbReference type="NCBI Taxonomy" id="1305731"/>
    <lineage>
        <taxon>Bacteria</taxon>
        <taxon>Pseudomonadati</taxon>
        <taxon>Pseudomonadota</taxon>
        <taxon>Gammaproteobacteria</taxon>
        <taxon>Pseudomonadales</taxon>
        <taxon>Marinobacteraceae</taxon>
        <taxon>Marinobacter</taxon>
    </lineage>
</organism>
<accession>A0A0P7YAN2</accession>
<evidence type="ECO:0000256" key="3">
    <source>
        <dbReference type="ARBA" id="ARBA00023163"/>
    </source>
</evidence>
<dbReference type="SMART" id="SM00421">
    <property type="entry name" value="HTH_LUXR"/>
    <property type="match status" value="1"/>
</dbReference>
<feature type="domain" description="HTH luxR-type" evidence="4">
    <location>
        <begin position="180"/>
        <end position="245"/>
    </location>
</feature>
<dbReference type="CDD" id="cd06170">
    <property type="entry name" value="LuxR_C_like"/>
    <property type="match status" value="1"/>
</dbReference>
<protein>
    <submittedName>
        <fullName evidence="5">Response regulator containing a CheY-like receiver domain and an HTH DNA-binding domain</fullName>
    </submittedName>
</protein>
<gene>
    <name evidence="5" type="ORF">HLUCCX14_15220</name>
</gene>
<dbReference type="GO" id="GO:0003677">
    <property type="term" value="F:DNA binding"/>
    <property type="evidence" value="ECO:0007669"/>
    <property type="project" value="UniProtKB-KW"/>
</dbReference>
<dbReference type="InterPro" id="IPR016032">
    <property type="entry name" value="Sig_transdc_resp-reg_C-effctor"/>
</dbReference>
<dbReference type="GO" id="GO:0006355">
    <property type="term" value="P:regulation of DNA-templated transcription"/>
    <property type="evidence" value="ECO:0007669"/>
    <property type="project" value="InterPro"/>
</dbReference>
<dbReference type="EMBL" id="LJZQ01000030">
    <property type="protein sequence ID" value="KPQ27331.1"/>
    <property type="molecule type" value="Genomic_DNA"/>
</dbReference>
<dbReference type="PANTHER" id="PTHR44688">
    <property type="entry name" value="DNA-BINDING TRANSCRIPTIONAL ACTIVATOR DEVR_DOSR"/>
    <property type="match status" value="1"/>
</dbReference>
<dbReference type="PROSITE" id="PS00622">
    <property type="entry name" value="HTH_LUXR_1"/>
    <property type="match status" value="1"/>
</dbReference>
<dbReference type="PANTHER" id="PTHR44688:SF16">
    <property type="entry name" value="DNA-BINDING TRANSCRIPTIONAL ACTIVATOR DEVR_DOSR"/>
    <property type="match status" value="1"/>
</dbReference>
<dbReference type="Pfam" id="PF00196">
    <property type="entry name" value="GerE"/>
    <property type="match status" value="1"/>
</dbReference>
<keyword evidence="3" id="KW-0804">Transcription</keyword>
<keyword evidence="2 5" id="KW-0238">DNA-binding</keyword>
<evidence type="ECO:0000256" key="1">
    <source>
        <dbReference type="ARBA" id="ARBA00023015"/>
    </source>
</evidence>
<evidence type="ECO:0000313" key="6">
    <source>
        <dbReference type="Proteomes" id="UP000050416"/>
    </source>
</evidence>
<comment type="caution">
    <text evidence="5">The sequence shown here is derived from an EMBL/GenBank/DDBJ whole genome shotgun (WGS) entry which is preliminary data.</text>
</comment>
<dbReference type="Proteomes" id="UP000050416">
    <property type="component" value="Unassembled WGS sequence"/>
</dbReference>
<reference evidence="5 6" key="1">
    <citation type="submission" date="2015-09" db="EMBL/GenBank/DDBJ databases">
        <title>Identification and resolution of microdiversity through metagenomic sequencing of parallel consortia.</title>
        <authorList>
            <person name="Nelson W.C."/>
            <person name="Romine M.F."/>
            <person name="Lindemann S.R."/>
        </authorList>
    </citation>
    <scope>NUCLEOTIDE SEQUENCE [LARGE SCALE GENOMIC DNA]</scope>
    <source>
        <strain evidence="5">HL-55</strain>
    </source>
</reference>
<dbReference type="Gene3D" id="1.10.10.10">
    <property type="entry name" value="Winged helix-like DNA-binding domain superfamily/Winged helix DNA-binding domain"/>
    <property type="match status" value="1"/>
</dbReference>
<keyword evidence="1" id="KW-0805">Transcription regulation</keyword>
<dbReference type="PRINTS" id="PR00038">
    <property type="entry name" value="HTHLUXR"/>
</dbReference>
<dbReference type="InterPro" id="IPR000792">
    <property type="entry name" value="Tscrpt_reg_LuxR_C"/>
</dbReference>
<evidence type="ECO:0000256" key="2">
    <source>
        <dbReference type="ARBA" id="ARBA00023125"/>
    </source>
</evidence>
<dbReference type="PATRIC" id="fig|1305731.5.peg.1815"/>
<name>A0A0P7YAN2_9GAMM</name>
<dbReference type="SUPFAM" id="SSF55781">
    <property type="entry name" value="GAF domain-like"/>
    <property type="match status" value="1"/>
</dbReference>
<dbReference type="AlphaFoldDB" id="A0A0P7YAN2"/>
<sequence>MSELNLNASDLRAAYRATGLSERQLSCLGVCAEILQSPDDQNYMKILEAIADQFGAPHAALFAYRSGRLRILSSVGGATITASRQSIKANLAPFLKWPCKPYIRRSPKNVWLFYSINPGFEWIIPVALQGSVIGLLALAGFESQFPPGDREQQLIKVIASMLSGQILSIHTETNIKIKHKQTQLSLLSPREKEVMSLLPRGMSNARIAATLGISPGTVKTHVERILKKLQLEDRTHAAALAVELKLGNSGC</sequence>
<dbReference type="SUPFAM" id="SSF46894">
    <property type="entry name" value="C-terminal effector domain of the bipartite response regulators"/>
    <property type="match status" value="1"/>
</dbReference>
<dbReference type="STRING" id="1305731.GCA_000934705_00703"/>
<dbReference type="PROSITE" id="PS50043">
    <property type="entry name" value="HTH_LUXR_2"/>
    <property type="match status" value="1"/>
</dbReference>